<dbReference type="Gene3D" id="3.20.20.30">
    <property type="entry name" value="Luciferase-like domain"/>
    <property type="match status" value="1"/>
</dbReference>
<feature type="binding site" evidence="6">
    <location>
        <position position="163"/>
    </location>
    <ligand>
        <name>FMN</name>
        <dbReference type="ChEBI" id="CHEBI:58210"/>
    </ligand>
</feature>
<evidence type="ECO:0000256" key="4">
    <source>
        <dbReference type="ARBA" id="ARBA00023033"/>
    </source>
</evidence>
<dbReference type="PIRSF" id="PIRSF000337">
    <property type="entry name" value="NTA_MOA"/>
    <property type="match status" value="1"/>
</dbReference>
<evidence type="ECO:0000256" key="5">
    <source>
        <dbReference type="ARBA" id="ARBA00033748"/>
    </source>
</evidence>
<protein>
    <submittedName>
        <fullName evidence="9">FMN-dependent oxidoreductase (Nitrilotriacetate monooxygenase family)</fullName>
    </submittedName>
</protein>
<evidence type="ECO:0000313" key="10">
    <source>
        <dbReference type="Proteomes" id="UP000292039"/>
    </source>
</evidence>
<dbReference type="SUPFAM" id="SSF51679">
    <property type="entry name" value="Bacterial luciferase-like"/>
    <property type="match status" value="1"/>
</dbReference>
<feature type="domain" description="Luciferase-like" evidence="8">
    <location>
        <begin position="32"/>
        <end position="406"/>
    </location>
</feature>
<feature type="binding site" evidence="6">
    <location>
        <position position="67"/>
    </location>
    <ligand>
        <name>FMN</name>
        <dbReference type="ChEBI" id="CHEBI:58210"/>
    </ligand>
</feature>
<keyword evidence="1 6" id="KW-0285">Flavoprotein</keyword>
<dbReference type="Pfam" id="PF00296">
    <property type="entry name" value="Bac_luciferase"/>
    <property type="match status" value="1"/>
</dbReference>
<dbReference type="GO" id="GO:0004497">
    <property type="term" value="F:monooxygenase activity"/>
    <property type="evidence" value="ECO:0007669"/>
    <property type="project" value="UniProtKB-KW"/>
</dbReference>
<dbReference type="NCBIfam" id="TIGR03860">
    <property type="entry name" value="FMN_nitrolo"/>
    <property type="match status" value="1"/>
</dbReference>
<organism evidence="9 10">
    <name type="scientific">Kerstersia gyiorum</name>
    <dbReference type="NCBI Taxonomy" id="206506"/>
    <lineage>
        <taxon>Bacteria</taxon>
        <taxon>Pseudomonadati</taxon>
        <taxon>Pseudomonadota</taxon>
        <taxon>Betaproteobacteria</taxon>
        <taxon>Burkholderiales</taxon>
        <taxon>Alcaligenaceae</taxon>
        <taxon>Kerstersia</taxon>
    </lineage>
</organism>
<comment type="similarity">
    <text evidence="5">Belongs to the NtaA/SnaA/DszA monooxygenase family.</text>
</comment>
<evidence type="ECO:0000256" key="2">
    <source>
        <dbReference type="ARBA" id="ARBA00022643"/>
    </source>
</evidence>
<dbReference type="InterPro" id="IPR016215">
    <property type="entry name" value="NTA_MOA"/>
</dbReference>
<sequence>MNSRPPPRPGKKPILLNAFTMNAASHVAYGLWRHPEDQHYRHAELDYWQTLGRLLDGSGFDNLFIADALGLLDTYGGNAAASLERGVQSPLTDPLLVASGIAAVTEQLGITITVSTTYEHPWLLARKFTTLDHATNGRIGWNVVTSQLESAARNLGLGTQLDHDLRYERAEEFLEVAYKLWLASWEDGAVVRDKGSPAHPDGLYTDPTRVHAINHEGRFFRVPGPYISEPSPQRVPVLMQAGGSPRGVAFAARHAEVIFVVGANDDALRRNIARTKALATAEGRAPDAIQFVTSVAVVTGATDEQAQQKLEQYREYFDFQGAVVHYAASTNIDFSSYGPETPIRQLDTQSGRGLLNLFTPEESGREWTLRDALAPADGLGRSRLFVGSGKTVALALDQWLDDTGLDGINLLHLVSPGSYTDFIEHVIPELRRLGRIRPDTGSGTLRSRLASASHPPTPRVDGAARNNDLPATHHPSHRLATASNRPASLAKD</sequence>
<dbReference type="AlphaFoldDB" id="A0A4Q7MX74"/>
<feature type="binding site" evidence="6">
    <location>
        <position position="244"/>
    </location>
    <ligand>
        <name>FMN</name>
        <dbReference type="ChEBI" id="CHEBI:58210"/>
    </ligand>
</feature>
<dbReference type="PANTHER" id="PTHR30011:SF16">
    <property type="entry name" value="C2H2 FINGER DOMAIN TRANSCRIPTION FACTOR (EUROFUNG)-RELATED"/>
    <property type="match status" value="1"/>
</dbReference>
<keyword evidence="2 6" id="KW-0288">FMN</keyword>
<dbReference type="GO" id="GO:0016705">
    <property type="term" value="F:oxidoreductase activity, acting on paired donors, with incorporation or reduction of molecular oxygen"/>
    <property type="evidence" value="ECO:0007669"/>
    <property type="project" value="InterPro"/>
</dbReference>
<dbReference type="Proteomes" id="UP000292039">
    <property type="component" value="Unassembled WGS sequence"/>
</dbReference>
<feature type="region of interest" description="Disordered" evidence="7">
    <location>
        <begin position="435"/>
        <end position="492"/>
    </location>
</feature>
<dbReference type="EMBL" id="SGWZ01000001">
    <property type="protein sequence ID" value="RZS73682.1"/>
    <property type="molecule type" value="Genomic_DNA"/>
</dbReference>
<evidence type="ECO:0000256" key="3">
    <source>
        <dbReference type="ARBA" id="ARBA00023002"/>
    </source>
</evidence>
<feature type="binding site" evidence="6">
    <location>
        <position position="113"/>
    </location>
    <ligand>
        <name>FMN</name>
        <dbReference type="ChEBI" id="CHEBI:58210"/>
    </ligand>
</feature>
<comment type="caution">
    <text evidence="9">The sequence shown here is derived from an EMBL/GenBank/DDBJ whole genome shotgun (WGS) entry which is preliminary data.</text>
</comment>
<evidence type="ECO:0000259" key="8">
    <source>
        <dbReference type="Pfam" id="PF00296"/>
    </source>
</evidence>
<evidence type="ECO:0000256" key="6">
    <source>
        <dbReference type="PIRSR" id="PIRSR000337-1"/>
    </source>
</evidence>
<evidence type="ECO:0000256" key="1">
    <source>
        <dbReference type="ARBA" id="ARBA00022630"/>
    </source>
</evidence>
<dbReference type="PANTHER" id="PTHR30011">
    <property type="entry name" value="ALKANESULFONATE MONOOXYGENASE-RELATED"/>
    <property type="match status" value="1"/>
</dbReference>
<evidence type="ECO:0000256" key="7">
    <source>
        <dbReference type="SAM" id="MobiDB-lite"/>
    </source>
</evidence>
<dbReference type="RefSeq" id="WP_130486582.1">
    <property type="nucleotide sequence ID" value="NZ_CBCSEB010000002.1"/>
</dbReference>
<reference evidence="9 10" key="1">
    <citation type="submission" date="2019-02" db="EMBL/GenBank/DDBJ databases">
        <title>Genomic Encyclopedia of Type Strains, Phase IV (KMG-IV): sequencing the most valuable type-strain genomes for metagenomic binning, comparative biology and taxonomic classification.</title>
        <authorList>
            <person name="Goeker M."/>
        </authorList>
    </citation>
    <scope>NUCLEOTIDE SEQUENCE [LARGE SCALE GENOMIC DNA]</scope>
    <source>
        <strain evidence="9 10">DSM 16618</strain>
    </source>
</reference>
<proteinExistence type="inferred from homology"/>
<feature type="binding site" evidence="6">
    <location>
        <position position="167"/>
    </location>
    <ligand>
        <name>FMN</name>
        <dbReference type="ChEBI" id="CHEBI:58210"/>
    </ligand>
</feature>
<dbReference type="InterPro" id="IPR036661">
    <property type="entry name" value="Luciferase-like_sf"/>
</dbReference>
<accession>A0A4Q7MX74</accession>
<gene>
    <name evidence="9" type="ORF">EV679_0886</name>
</gene>
<dbReference type="InterPro" id="IPR011251">
    <property type="entry name" value="Luciferase-like_dom"/>
</dbReference>
<keyword evidence="4 9" id="KW-0503">Monooxygenase</keyword>
<name>A0A4Q7MX74_9BURK</name>
<evidence type="ECO:0000313" key="9">
    <source>
        <dbReference type="EMBL" id="RZS73682.1"/>
    </source>
</evidence>
<keyword evidence="3" id="KW-0560">Oxidoreductase</keyword>
<dbReference type="InterPro" id="IPR051260">
    <property type="entry name" value="Diverse_substr_monoxygenases"/>
</dbReference>